<evidence type="ECO:0000313" key="4">
    <source>
        <dbReference type="EMBL" id="AJY45857.1"/>
    </source>
</evidence>
<dbReference type="InterPro" id="IPR011006">
    <property type="entry name" value="CheY-like_superfamily"/>
</dbReference>
<dbReference type="PATRIC" id="fig|1486262.3.peg.1963"/>
<name>A0A0D5LQ34_MAREN</name>
<reference evidence="4 5" key="1">
    <citation type="journal article" date="2015" name="Genome Announc.">
        <title>Complete genome sequence of Martelella endophytica YC6887, which has antifungal activity associated with a halophyte.</title>
        <authorList>
            <person name="Khan A."/>
            <person name="Khan H."/>
            <person name="Chung E.J."/>
            <person name="Hossain M.T."/>
            <person name="Chung Y.R."/>
        </authorList>
    </citation>
    <scope>NUCLEOTIDE SEQUENCE [LARGE SCALE GENOMIC DNA]</scope>
    <source>
        <strain evidence="4">YC6887</strain>
    </source>
</reference>
<dbReference type="SMART" id="SM00448">
    <property type="entry name" value="REC"/>
    <property type="match status" value="1"/>
</dbReference>
<dbReference type="SUPFAM" id="SSF52172">
    <property type="entry name" value="CheY-like"/>
    <property type="match status" value="1"/>
</dbReference>
<dbReference type="AlphaFoldDB" id="A0A0D5LQ34"/>
<gene>
    <name evidence="4" type="ORF">TM49_09485</name>
</gene>
<dbReference type="KEGG" id="mey:TM49_09485"/>
<dbReference type="STRING" id="1486262.TM49_09485"/>
<dbReference type="Proteomes" id="UP000032611">
    <property type="component" value="Chromosome"/>
</dbReference>
<evidence type="ECO:0000313" key="5">
    <source>
        <dbReference type="Proteomes" id="UP000032611"/>
    </source>
</evidence>
<dbReference type="Pfam" id="PF00072">
    <property type="entry name" value="Response_reg"/>
    <property type="match status" value="1"/>
</dbReference>
<keyword evidence="5" id="KW-1185">Reference proteome</keyword>
<feature type="domain" description="Response regulatory" evidence="3">
    <location>
        <begin position="6"/>
        <end position="119"/>
    </location>
</feature>
<dbReference type="EMBL" id="CP010803">
    <property type="protein sequence ID" value="AJY45857.1"/>
    <property type="molecule type" value="Genomic_DNA"/>
</dbReference>
<dbReference type="PANTHER" id="PTHR44591">
    <property type="entry name" value="STRESS RESPONSE REGULATOR PROTEIN 1"/>
    <property type="match status" value="1"/>
</dbReference>
<accession>A0A0D5LQ34</accession>
<dbReference type="InterPro" id="IPR050595">
    <property type="entry name" value="Bact_response_regulator"/>
</dbReference>
<dbReference type="HOGENOM" id="CLU_000445_69_8_5"/>
<dbReference type="InterPro" id="IPR001789">
    <property type="entry name" value="Sig_transdc_resp-reg_receiver"/>
</dbReference>
<dbReference type="PROSITE" id="PS50110">
    <property type="entry name" value="RESPONSE_REGULATORY"/>
    <property type="match status" value="1"/>
</dbReference>
<evidence type="ECO:0000256" key="2">
    <source>
        <dbReference type="PROSITE-ProRule" id="PRU00169"/>
    </source>
</evidence>
<organism evidence="4 5">
    <name type="scientific">Martelella endophytica</name>
    <dbReference type="NCBI Taxonomy" id="1486262"/>
    <lineage>
        <taxon>Bacteria</taxon>
        <taxon>Pseudomonadati</taxon>
        <taxon>Pseudomonadota</taxon>
        <taxon>Alphaproteobacteria</taxon>
        <taxon>Hyphomicrobiales</taxon>
        <taxon>Aurantimonadaceae</taxon>
        <taxon>Martelella</taxon>
    </lineage>
</organism>
<protein>
    <recommendedName>
        <fullName evidence="3">Response regulatory domain-containing protein</fullName>
    </recommendedName>
</protein>
<dbReference type="GO" id="GO:0000160">
    <property type="term" value="P:phosphorelay signal transduction system"/>
    <property type="evidence" value="ECO:0007669"/>
    <property type="project" value="InterPro"/>
</dbReference>
<evidence type="ECO:0000259" key="3">
    <source>
        <dbReference type="PROSITE" id="PS50110"/>
    </source>
</evidence>
<dbReference type="PANTHER" id="PTHR44591:SF25">
    <property type="entry name" value="CHEMOTAXIS TWO-COMPONENT RESPONSE REGULATOR"/>
    <property type="match status" value="1"/>
</dbReference>
<keyword evidence="1 2" id="KW-0597">Phosphoprotein</keyword>
<dbReference type="Gene3D" id="3.40.50.2300">
    <property type="match status" value="1"/>
</dbReference>
<evidence type="ECO:0000256" key="1">
    <source>
        <dbReference type="ARBA" id="ARBA00022553"/>
    </source>
</evidence>
<feature type="modified residue" description="4-aspartylphosphate" evidence="2">
    <location>
        <position position="54"/>
    </location>
</feature>
<proteinExistence type="predicted"/>
<sequence length="125" mass="13604">MSHVLNIAIVEDDDWVRLAYEDLLRSHGCNTWSFSSAEDYLASAGAEYDCLILDIQLPGMDGLELLARLRGAGETMPVVVISSHNEEQITNRAMQKGATLFLGKPFRPEALIPALETATGRSIGG</sequence>